<organism evidence="2 3">
    <name type="scientific">Lacimonas salitolerans</name>
    <dbReference type="NCBI Taxonomy" id="1323750"/>
    <lineage>
        <taxon>Bacteria</taxon>
        <taxon>Pseudomonadati</taxon>
        <taxon>Pseudomonadota</taxon>
        <taxon>Alphaproteobacteria</taxon>
        <taxon>Rhodobacterales</taxon>
        <taxon>Paracoccaceae</taxon>
        <taxon>Lacimonas</taxon>
    </lineage>
</organism>
<sequence length="113" mass="12987">MKKLFITIALALTLFATAPAPQASAMTLQQQRNQTYHALGDILSELRTEFDATQAQFRASTDRAERDMLRQKLRSQRARFSFLVTTRRMARNFYTAGQLDTIIVRYDLPVSRS</sequence>
<name>A0ABW4EJ21_9RHOB</name>
<reference evidence="3" key="1">
    <citation type="journal article" date="2019" name="Int. J. Syst. Evol. Microbiol.">
        <title>The Global Catalogue of Microorganisms (GCM) 10K type strain sequencing project: providing services to taxonomists for standard genome sequencing and annotation.</title>
        <authorList>
            <consortium name="The Broad Institute Genomics Platform"/>
            <consortium name="The Broad Institute Genome Sequencing Center for Infectious Disease"/>
            <person name="Wu L."/>
            <person name="Ma J."/>
        </authorList>
    </citation>
    <scope>NUCLEOTIDE SEQUENCE [LARGE SCALE GENOMIC DNA]</scope>
    <source>
        <strain evidence="3">CGMCC 1.12477</strain>
    </source>
</reference>
<keyword evidence="1" id="KW-0732">Signal</keyword>
<evidence type="ECO:0008006" key="4">
    <source>
        <dbReference type="Google" id="ProtNLM"/>
    </source>
</evidence>
<dbReference type="Proteomes" id="UP001597186">
    <property type="component" value="Unassembled WGS sequence"/>
</dbReference>
<gene>
    <name evidence="2" type="ORF">ACFTOW_13455</name>
</gene>
<feature type="chain" id="PRO_5045536644" description="OmpH family outer membrane protein" evidence="1">
    <location>
        <begin position="26"/>
        <end position="113"/>
    </location>
</feature>
<proteinExistence type="predicted"/>
<accession>A0ABW4EJ21</accession>
<evidence type="ECO:0000313" key="3">
    <source>
        <dbReference type="Proteomes" id="UP001597186"/>
    </source>
</evidence>
<evidence type="ECO:0000256" key="1">
    <source>
        <dbReference type="SAM" id="SignalP"/>
    </source>
</evidence>
<feature type="signal peptide" evidence="1">
    <location>
        <begin position="1"/>
        <end position="25"/>
    </location>
</feature>
<evidence type="ECO:0000313" key="2">
    <source>
        <dbReference type="EMBL" id="MFD1510407.1"/>
    </source>
</evidence>
<dbReference type="EMBL" id="JBHUDD010000092">
    <property type="protein sequence ID" value="MFD1510407.1"/>
    <property type="molecule type" value="Genomic_DNA"/>
</dbReference>
<protein>
    <recommendedName>
        <fullName evidence="4">OmpH family outer membrane protein</fullName>
    </recommendedName>
</protein>
<keyword evidence="3" id="KW-1185">Reference proteome</keyword>
<comment type="caution">
    <text evidence="2">The sequence shown here is derived from an EMBL/GenBank/DDBJ whole genome shotgun (WGS) entry which is preliminary data.</text>
</comment>
<dbReference type="RefSeq" id="WP_379916556.1">
    <property type="nucleotide sequence ID" value="NZ_JBHUDD010000092.1"/>
</dbReference>